<dbReference type="SMART" id="SM00829">
    <property type="entry name" value="PKS_ER"/>
    <property type="match status" value="1"/>
</dbReference>
<evidence type="ECO:0000313" key="3">
    <source>
        <dbReference type="EMBL" id="KAK7000576.1"/>
    </source>
</evidence>
<feature type="domain" description="Enoyl reductase (ER)" evidence="2">
    <location>
        <begin position="25"/>
        <end position="340"/>
    </location>
</feature>
<dbReference type="SUPFAM" id="SSF50129">
    <property type="entry name" value="GroES-like"/>
    <property type="match status" value="1"/>
</dbReference>
<organism evidence="3 4">
    <name type="scientific">Favolaschia claudopus</name>
    <dbReference type="NCBI Taxonomy" id="2862362"/>
    <lineage>
        <taxon>Eukaryota</taxon>
        <taxon>Fungi</taxon>
        <taxon>Dikarya</taxon>
        <taxon>Basidiomycota</taxon>
        <taxon>Agaricomycotina</taxon>
        <taxon>Agaricomycetes</taxon>
        <taxon>Agaricomycetidae</taxon>
        <taxon>Agaricales</taxon>
        <taxon>Marasmiineae</taxon>
        <taxon>Mycenaceae</taxon>
        <taxon>Favolaschia</taxon>
    </lineage>
</organism>
<dbReference type="Pfam" id="PF00107">
    <property type="entry name" value="ADH_zinc_N"/>
    <property type="match status" value="1"/>
</dbReference>
<keyword evidence="1" id="KW-0560">Oxidoreductase</keyword>
<accession>A0AAW0A3K8</accession>
<name>A0AAW0A3K8_9AGAR</name>
<dbReference type="InterPro" id="IPR013149">
    <property type="entry name" value="ADH-like_C"/>
</dbReference>
<evidence type="ECO:0000259" key="2">
    <source>
        <dbReference type="SMART" id="SM00829"/>
    </source>
</evidence>
<dbReference type="Gene3D" id="3.40.50.720">
    <property type="entry name" value="NAD(P)-binding Rossmann-like Domain"/>
    <property type="match status" value="1"/>
</dbReference>
<evidence type="ECO:0000313" key="4">
    <source>
        <dbReference type="Proteomes" id="UP001362999"/>
    </source>
</evidence>
<protein>
    <submittedName>
        <fullName evidence="3">NAD(P)-binding protein</fullName>
    </submittedName>
</protein>
<gene>
    <name evidence="3" type="ORF">R3P38DRAFT_1837244</name>
</gene>
<dbReference type="SUPFAM" id="SSF51735">
    <property type="entry name" value="NAD(P)-binding Rossmann-fold domains"/>
    <property type="match status" value="1"/>
</dbReference>
<dbReference type="Pfam" id="PF16884">
    <property type="entry name" value="ADH_N_2"/>
    <property type="match status" value="1"/>
</dbReference>
<dbReference type="PANTHER" id="PTHR43205">
    <property type="entry name" value="PROSTAGLANDIN REDUCTASE"/>
    <property type="match status" value="1"/>
</dbReference>
<comment type="caution">
    <text evidence="3">The sequence shown here is derived from an EMBL/GenBank/DDBJ whole genome shotgun (WGS) entry which is preliminary data.</text>
</comment>
<sequence>MSPIPNARVLFNSHPESYPTPGETTVYDTTKTIDLQSVPLNGGFLIKTLVLSIDPFLRYRMNRGADDRVGGFQIGAPLDGFGIGVVLRSETPEVQVGDYVYGITIIFQEYTVYPALDKLQIIKKHPKLPLSAYLGAAGMTGQTAYLGWKAYADAKPGEVAFVTTGAGAVGSIVIQLAKQAGMKVIASAGSEDKVAFMRSLGADVAFNYETTDTRAILEKEGPINVFWDHIGGEITDAGIEYAAEGARILSVGYISGLNSSEAPQIKKFPLISLKSLHIHGIFVPPLLQIPGYRDEFYEVMPRKLVSGEIKHVEDLTTGLDQVGEVMLAVLKGTNKGKAVVVVAEE</sequence>
<dbReference type="Gene3D" id="3.90.180.10">
    <property type="entry name" value="Medium-chain alcohol dehydrogenases, catalytic domain"/>
    <property type="match status" value="1"/>
</dbReference>
<dbReference type="InterPro" id="IPR045010">
    <property type="entry name" value="MDR_fam"/>
</dbReference>
<dbReference type="InterPro" id="IPR011032">
    <property type="entry name" value="GroES-like_sf"/>
</dbReference>
<dbReference type="InterPro" id="IPR041694">
    <property type="entry name" value="ADH_N_2"/>
</dbReference>
<dbReference type="PANTHER" id="PTHR43205:SF7">
    <property type="entry name" value="PROSTAGLANDIN REDUCTASE 1"/>
    <property type="match status" value="1"/>
</dbReference>
<dbReference type="Proteomes" id="UP001362999">
    <property type="component" value="Unassembled WGS sequence"/>
</dbReference>
<dbReference type="EMBL" id="JAWWNJ010000088">
    <property type="protein sequence ID" value="KAK7000576.1"/>
    <property type="molecule type" value="Genomic_DNA"/>
</dbReference>
<dbReference type="AlphaFoldDB" id="A0AAW0A3K8"/>
<dbReference type="GO" id="GO:0016628">
    <property type="term" value="F:oxidoreductase activity, acting on the CH-CH group of donors, NAD or NADP as acceptor"/>
    <property type="evidence" value="ECO:0007669"/>
    <property type="project" value="InterPro"/>
</dbReference>
<reference evidence="3 4" key="1">
    <citation type="journal article" date="2024" name="J Genomics">
        <title>Draft genome sequencing and assembly of Favolaschia claudopus CIRM-BRFM 2984 isolated from oak limbs.</title>
        <authorList>
            <person name="Navarro D."/>
            <person name="Drula E."/>
            <person name="Chaduli D."/>
            <person name="Cazenave R."/>
            <person name="Ahrendt S."/>
            <person name="Wang J."/>
            <person name="Lipzen A."/>
            <person name="Daum C."/>
            <person name="Barry K."/>
            <person name="Grigoriev I.V."/>
            <person name="Favel A."/>
            <person name="Rosso M.N."/>
            <person name="Martin F."/>
        </authorList>
    </citation>
    <scope>NUCLEOTIDE SEQUENCE [LARGE SCALE GENOMIC DNA]</scope>
    <source>
        <strain evidence="3 4">CIRM-BRFM 2984</strain>
    </source>
</reference>
<dbReference type="InterPro" id="IPR020843">
    <property type="entry name" value="ER"/>
</dbReference>
<proteinExistence type="predicted"/>
<evidence type="ECO:0000256" key="1">
    <source>
        <dbReference type="ARBA" id="ARBA00023002"/>
    </source>
</evidence>
<dbReference type="CDD" id="cd05288">
    <property type="entry name" value="PGDH"/>
    <property type="match status" value="1"/>
</dbReference>
<dbReference type="InterPro" id="IPR036291">
    <property type="entry name" value="NAD(P)-bd_dom_sf"/>
</dbReference>
<keyword evidence="4" id="KW-1185">Reference proteome</keyword>